<evidence type="ECO:0000313" key="3">
    <source>
        <dbReference type="Proteomes" id="UP000196368"/>
    </source>
</evidence>
<dbReference type="InterPro" id="IPR016181">
    <property type="entry name" value="Acyl_CoA_acyltransferase"/>
</dbReference>
<evidence type="ECO:0000259" key="1">
    <source>
        <dbReference type="PROSITE" id="PS51186"/>
    </source>
</evidence>
<dbReference type="SUPFAM" id="SSF55729">
    <property type="entry name" value="Acyl-CoA N-acyltransferases (Nat)"/>
    <property type="match status" value="1"/>
</dbReference>
<reference evidence="3" key="1">
    <citation type="submission" date="2017-04" db="EMBL/GenBank/DDBJ databases">
        <title>Function of individual gut microbiota members based on whole genome sequencing of pure cultures obtained from chicken caecum.</title>
        <authorList>
            <person name="Medvecky M."/>
            <person name="Cejkova D."/>
            <person name="Polansky O."/>
            <person name="Karasova D."/>
            <person name="Kubasova T."/>
            <person name="Cizek A."/>
            <person name="Rychlik I."/>
        </authorList>
    </citation>
    <scope>NUCLEOTIDE SEQUENCE [LARGE SCALE GENOMIC DNA]</scope>
    <source>
        <strain evidence="3">An273</strain>
    </source>
</reference>
<dbReference type="GO" id="GO:0016747">
    <property type="term" value="F:acyltransferase activity, transferring groups other than amino-acyl groups"/>
    <property type="evidence" value="ECO:0007669"/>
    <property type="project" value="InterPro"/>
</dbReference>
<accession>A0A1Y4DEF6</accession>
<name>A0A1Y4DEF6_9BACT</name>
<evidence type="ECO:0000313" key="2">
    <source>
        <dbReference type="EMBL" id="OUO57022.1"/>
    </source>
</evidence>
<protein>
    <recommendedName>
        <fullName evidence="1">N-acetyltransferase domain-containing protein</fullName>
    </recommendedName>
</protein>
<feature type="domain" description="N-acetyltransferase" evidence="1">
    <location>
        <begin position="1"/>
        <end position="138"/>
    </location>
</feature>
<gene>
    <name evidence="2" type="ORF">B5F75_04030</name>
</gene>
<dbReference type="Gene3D" id="3.40.630.30">
    <property type="match status" value="1"/>
</dbReference>
<dbReference type="Proteomes" id="UP000196368">
    <property type="component" value="Unassembled WGS sequence"/>
</dbReference>
<dbReference type="InterPro" id="IPR000182">
    <property type="entry name" value="GNAT_dom"/>
</dbReference>
<dbReference type="AlphaFoldDB" id="A0A1Y4DEF6"/>
<proteinExistence type="predicted"/>
<dbReference type="EMBL" id="NFJD01000002">
    <property type="protein sequence ID" value="OUO57022.1"/>
    <property type="molecule type" value="Genomic_DNA"/>
</dbReference>
<organism evidence="2 3">
    <name type="scientific">Candidatus Avelusimicrobium gallicola</name>
    <dbReference type="NCBI Taxonomy" id="2562704"/>
    <lineage>
        <taxon>Bacteria</taxon>
        <taxon>Pseudomonadati</taxon>
        <taxon>Elusimicrobiota</taxon>
        <taxon>Elusimicrobia</taxon>
        <taxon>Elusimicrobiales</taxon>
        <taxon>Elusimicrobiaceae</taxon>
        <taxon>Candidatus Avelusimicrobium</taxon>
    </lineage>
</organism>
<keyword evidence="3" id="KW-1185">Reference proteome</keyword>
<comment type="caution">
    <text evidence="2">The sequence shown here is derived from an EMBL/GenBank/DDBJ whole genome shotgun (WGS) entry which is preliminary data.</text>
</comment>
<sequence>MAAVLRPEDRAELAASHPAQEPQELLVHFFKRSSACFVLEYEGEPAALFGVAPDVWMGRRACVWLLTGRRVRRIAKTFVRVARALLAGALRRYEELYNFADGRYAAALRFIRRLGGTFDGTVCQTGCAPFLRFTFRRK</sequence>
<dbReference type="PROSITE" id="PS51186">
    <property type="entry name" value="GNAT"/>
    <property type="match status" value="1"/>
</dbReference>